<accession>A0ABZ1E453</accession>
<organism evidence="1 2">
    <name type="scientific">Thioclava litoralis</name>
    <dbReference type="NCBI Taxonomy" id="3076557"/>
    <lineage>
        <taxon>Bacteria</taxon>
        <taxon>Pseudomonadati</taxon>
        <taxon>Pseudomonadota</taxon>
        <taxon>Alphaproteobacteria</taxon>
        <taxon>Rhodobacterales</taxon>
        <taxon>Paracoccaceae</taxon>
        <taxon>Thioclava</taxon>
    </lineage>
</organism>
<name>A0ABZ1E453_9RHOB</name>
<keyword evidence="2" id="KW-1185">Reference proteome</keyword>
<evidence type="ECO:0000313" key="1">
    <source>
        <dbReference type="EMBL" id="WRY34754.1"/>
    </source>
</evidence>
<reference evidence="1 2" key="1">
    <citation type="submission" date="2023-09" db="EMBL/GenBank/DDBJ databases">
        <title>Thioclava shenzhenensis sp. nov., a multidrug resistant bacteria-antagonizing species isolated from coastal seawater.</title>
        <authorList>
            <person name="Long M."/>
        </authorList>
    </citation>
    <scope>NUCLEOTIDE SEQUENCE [LARGE SCALE GENOMIC DNA]</scope>
    <source>
        <strain evidence="1 2">FTW29</strain>
    </source>
</reference>
<gene>
    <name evidence="1" type="ORF">RPE78_05550</name>
</gene>
<dbReference type="EMBL" id="CP135443">
    <property type="protein sequence ID" value="WRY34754.1"/>
    <property type="molecule type" value="Genomic_DNA"/>
</dbReference>
<protein>
    <submittedName>
        <fullName evidence="1">Uncharacterized protein</fullName>
    </submittedName>
</protein>
<sequence length="191" mass="21511">MTRHLVAADGTLTDTSGAAITPQVIDSTRLHVAHLAPHILTVDLPKGDRVNILVEYSCHCWTRTFDTAEHAGQIQIMDGIRPRVFCPHRFAASKDLAELLGILPQNRLYLTPSDRNYGTYNATMMLDDGTAYTAFFTLRPHKGRFDGIRHKLRLFVESAHHRPQPENGQKVKIAVVIGQALKGKKVKYFRR</sequence>
<dbReference type="RefSeq" id="WP_406721448.1">
    <property type="nucleotide sequence ID" value="NZ_CP135443.1"/>
</dbReference>
<evidence type="ECO:0000313" key="2">
    <source>
        <dbReference type="Proteomes" id="UP001623290"/>
    </source>
</evidence>
<proteinExistence type="predicted"/>
<dbReference type="Proteomes" id="UP001623290">
    <property type="component" value="Chromosome"/>
</dbReference>